<keyword evidence="3" id="KW-0964">Secreted</keyword>
<proteinExistence type="inferred from homology"/>
<name>A0A218ZH82_9HELO</name>
<dbReference type="PANTHER" id="PTHR31736:SF6">
    <property type="entry name" value="EXOPOLYGALACTURONASE B-RELATED"/>
    <property type="match status" value="1"/>
</dbReference>
<evidence type="ECO:0000256" key="15">
    <source>
        <dbReference type="ARBA" id="ARBA00048766"/>
    </source>
</evidence>
<evidence type="ECO:0000256" key="5">
    <source>
        <dbReference type="ARBA" id="ARBA00022737"/>
    </source>
</evidence>
<evidence type="ECO:0000256" key="3">
    <source>
        <dbReference type="ARBA" id="ARBA00022525"/>
    </source>
</evidence>
<dbReference type="OrthoDB" id="187139at2759"/>
<keyword evidence="9 16" id="KW-0326">Glycosidase</keyword>
<organism evidence="18 19">
    <name type="scientific">Diplocarpon coronariae</name>
    <dbReference type="NCBI Taxonomy" id="2795749"/>
    <lineage>
        <taxon>Eukaryota</taxon>
        <taxon>Fungi</taxon>
        <taxon>Dikarya</taxon>
        <taxon>Ascomycota</taxon>
        <taxon>Pezizomycotina</taxon>
        <taxon>Leotiomycetes</taxon>
        <taxon>Helotiales</taxon>
        <taxon>Drepanopezizaceae</taxon>
        <taxon>Diplocarpon</taxon>
    </lineage>
</organism>
<accession>A0A218ZH82</accession>
<sequence length="436" mass="48516">MLFTGTIGLAFALASLSAFAQGQYSGPTSVEEYRKLHPYVYPYAVYRPETYIRPSKNETDDVSAEFYWGLKNANNGGRLVLPKNQTFVIGKKLDLTFLKDVEVNLEGKILFTNDIAYWQANNFYHPFQESISFWKWGGEDIKIYGSGTLDGNGQQWWDAYAGQQLVDKFSTYLRPILFYAENTTNLHVEGIRFQGSPCWTNFIVTSKDVVYDKVVIENVSANKNRPKNSDGLDSYNVDGLTVRDSWFNTGDDCYSAKPNSSNIHVENMYCNGTHGMSMGSIGQYAGVKDYIVNAHFENVAMLNGKNGARLKIRAGKDVGYGFIDNITFNNFQIEKTDWPIVLDACYLDLNATECAKYPSQVDVTNIHFSNFRGRTSGRKGRKVAFLVCSPGAVCTNITLDNIELTSPKGSPTEILCNGITGGVGMPCIPTNGTTDD</sequence>
<comment type="catalytic activity">
    <reaction evidence="15">
        <text>[(1-&gt;4)-alpha-D-galacturonosyl](n) + H2O = alpha-D-galacturonate + [(1-&gt;4)-alpha-D-galacturonosyl](n-1)</text>
        <dbReference type="Rhea" id="RHEA:14117"/>
        <dbReference type="Rhea" id="RHEA-COMP:14570"/>
        <dbReference type="Rhea" id="RHEA-COMP:14572"/>
        <dbReference type="ChEBI" id="CHEBI:15377"/>
        <dbReference type="ChEBI" id="CHEBI:58658"/>
        <dbReference type="ChEBI" id="CHEBI:140523"/>
        <dbReference type="EC" id="3.2.1.67"/>
    </reaction>
</comment>
<evidence type="ECO:0000256" key="11">
    <source>
        <dbReference type="ARBA" id="ARBA00037312"/>
    </source>
</evidence>
<evidence type="ECO:0000256" key="1">
    <source>
        <dbReference type="ARBA" id="ARBA00004613"/>
    </source>
</evidence>
<protein>
    <recommendedName>
        <fullName evidence="12">galacturonan 1,4-alpha-galacturonidase</fullName>
        <ecNumber evidence="12">3.2.1.67</ecNumber>
    </recommendedName>
    <alternativeName>
        <fullName evidence="13">Galacturan 1,4-alpha-galacturonidase B</fullName>
    </alternativeName>
    <alternativeName>
        <fullName evidence="14">Poly(1,4-alpha-D-galacturonide)galacturonohydrolase B</fullName>
    </alternativeName>
</protein>
<comment type="similarity">
    <text evidence="2 16">Belongs to the glycosyl hydrolase 28 family.</text>
</comment>
<gene>
    <name evidence="18" type="ORF">B2J93_6127</name>
</gene>
<evidence type="ECO:0000313" key="18">
    <source>
        <dbReference type="EMBL" id="OWP07348.1"/>
    </source>
</evidence>
<dbReference type="Proteomes" id="UP000242519">
    <property type="component" value="Unassembled WGS sequence"/>
</dbReference>
<keyword evidence="4 17" id="KW-0732">Signal</keyword>
<dbReference type="AlphaFoldDB" id="A0A218ZH82"/>
<evidence type="ECO:0000256" key="13">
    <source>
        <dbReference type="ARBA" id="ARBA00041473"/>
    </source>
</evidence>
<comment type="function">
    <text evidence="11">Specific in hydrolyzing the terminal glycosidic bond of polygalacturonic acid and oligogalacturonates.</text>
</comment>
<keyword evidence="19" id="KW-1185">Reference proteome</keyword>
<keyword evidence="5" id="KW-0677">Repeat</keyword>
<dbReference type="InterPro" id="IPR011050">
    <property type="entry name" value="Pectin_lyase_fold/virulence"/>
</dbReference>
<dbReference type="InParanoid" id="A0A218ZH82"/>
<dbReference type="GO" id="GO:0005576">
    <property type="term" value="C:extracellular region"/>
    <property type="evidence" value="ECO:0007669"/>
    <property type="project" value="UniProtKB-SubCell"/>
</dbReference>
<dbReference type="PANTHER" id="PTHR31736">
    <property type="match status" value="1"/>
</dbReference>
<evidence type="ECO:0000256" key="4">
    <source>
        <dbReference type="ARBA" id="ARBA00022729"/>
    </source>
</evidence>
<dbReference type="Pfam" id="PF00295">
    <property type="entry name" value="Glyco_hydro_28"/>
    <property type="match status" value="1"/>
</dbReference>
<keyword evidence="8" id="KW-0325">Glycoprotein</keyword>
<dbReference type="Gene3D" id="2.160.20.10">
    <property type="entry name" value="Single-stranded right-handed beta-helix, Pectin lyase-like"/>
    <property type="match status" value="1"/>
</dbReference>
<feature type="chain" id="PRO_5012442843" description="galacturonan 1,4-alpha-galacturonidase" evidence="17">
    <location>
        <begin position="23"/>
        <end position="436"/>
    </location>
</feature>
<dbReference type="GO" id="GO:0071555">
    <property type="term" value="P:cell wall organization"/>
    <property type="evidence" value="ECO:0007669"/>
    <property type="project" value="UniProtKB-KW"/>
</dbReference>
<evidence type="ECO:0000256" key="9">
    <source>
        <dbReference type="ARBA" id="ARBA00023295"/>
    </source>
</evidence>
<dbReference type="GO" id="GO:0005975">
    <property type="term" value="P:carbohydrate metabolic process"/>
    <property type="evidence" value="ECO:0007669"/>
    <property type="project" value="InterPro"/>
</dbReference>
<dbReference type="GO" id="GO:0047911">
    <property type="term" value="F:galacturan 1,4-alpha-galacturonidase activity"/>
    <property type="evidence" value="ECO:0007669"/>
    <property type="project" value="UniProtKB-EC"/>
</dbReference>
<evidence type="ECO:0000256" key="16">
    <source>
        <dbReference type="RuleBase" id="RU361169"/>
    </source>
</evidence>
<dbReference type="EC" id="3.2.1.67" evidence="12"/>
<dbReference type="GO" id="GO:0004650">
    <property type="term" value="F:polygalacturonase activity"/>
    <property type="evidence" value="ECO:0007669"/>
    <property type="project" value="InterPro"/>
</dbReference>
<evidence type="ECO:0000256" key="12">
    <source>
        <dbReference type="ARBA" id="ARBA00038933"/>
    </source>
</evidence>
<dbReference type="InterPro" id="IPR000743">
    <property type="entry name" value="Glyco_hydro_28"/>
</dbReference>
<dbReference type="SUPFAM" id="SSF51126">
    <property type="entry name" value="Pectin lyase-like"/>
    <property type="match status" value="1"/>
</dbReference>
<dbReference type="STRING" id="503106.A0A218ZH82"/>
<comment type="subcellular location">
    <subcellularLocation>
        <location evidence="1">Secreted</location>
    </subcellularLocation>
</comment>
<evidence type="ECO:0000256" key="14">
    <source>
        <dbReference type="ARBA" id="ARBA00042261"/>
    </source>
</evidence>
<evidence type="ECO:0000256" key="7">
    <source>
        <dbReference type="ARBA" id="ARBA00023157"/>
    </source>
</evidence>
<evidence type="ECO:0000256" key="2">
    <source>
        <dbReference type="ARBA" id="ARBA00008834"/>
    </source>
</evidence>
<evidence type="ECO:0000256" key="10">
    <source>
        <dbReference type="ARBA" id="ARBA00023316"/>
    </source>
</evidence>
<evidence type="ECO:0000256" key="17">
    <source>
        <dbReference type="SAM" id="SignalP"/>
    </source>
</evidence>
<keyword evidence="7" id="KW-1015">Disulfide bond</keyword>
<feature type="signal peptide" evidence="17">
    <location>
        <begin position="1"/>
        <end position="22"/>
    </location>
</feature>
<evidence type="ECO:0000256" key="6">
    <source>
        <dbReference type="ARBA" id="ARBA00022801"/>
    </source>
</evidence>
<keyword evidence="6 16" id="KW-0378">Hydrolase</keyword>
<reference evidence="18 19" key="1">
    <citation type="submission" date="2017-04" db="EMBL/GenBank/DDBJ databases">
        <title>Draft genome sequence of Marssonina coronaria NL1: causal agent of apple blotch.</title>
        <authorList>
            <person name="Cheng Q."/>
        </authorList>
    </citation>
    <scope>NUCLEOTIDE SEQUENCE [LARGE SCALE GENOMIC DNA]</scope>
    <source>
        <strain evidence="18 19">NL1</strain>
    </source>
</reference>
<evidence type="ECO:0000313" key="19">
    <source>
        <dbReference type="Proteomes" id="UP000242519"/>
    </source>
</evidence>
<keyword evidence="10" id="KW-0961">Cell wall biogenesis/degradation</keyword>
<dbReference type="InterPro" id="IPR012334">
    <property type="entry name" value="Pectin_lyas_fold"/>
</dbReference>
<evidence type="ECO:0000256" key="8">
    <source>
        <dbReference type="ARBA" id="ARBA00023180"/>
    </source>
</evidence>
<dbReference type="EMBL" id="MZNU01000006">
    <property type="protein sequence ID" value="OWP07348.1"/>
    <property type="molecule type" value="Genomic_DNA"/>
</dbReference>
<comment type="caution">
    <text evidence="18">The sequence shown here is derived from an EMBL/GenBank/DDBJ whole genome shotgun (WGS) entry which is preliminary data.</text>
</comment>